<evidence type="ECO:0000256" key="5">
    <source>
        <dbReference type="ARBA" id="ARBA00022989"/>
    </source>
</evidence>
<feature type="transmembrane region" description="Helical" evidence="10">
    <location>
        <begin position="185"/>
        <end position="212"/>
    </location>
</feature>
<evidence type="ECO:0000256" key="4">
    <source>
        <dbReference type="ARBA" id="ARBA00022692"/>
    </source>
</evidence>
<keyword evidence="7 10" id="KW-0472">Membrane</keyword>
<feature type="compositionally biased region" description="Low complexity" evidence="9">
    <location>
        <begin position="904"/>
        <end position="926"/>
    </location>
</feature>
<feature type="transmembrane region" description="Helical" evidence="10">
    <location>
        <begin position="785"/>
        <end position="804"/>
    </location>
</feature>
<keyword evidence="8" id="KW-0407">Ion channel</keyword>
<evidence type="ECO:0000256" key="6">
    <source>
        <dbReference type="ARBA" id="ARBA00023065"/>
    </source>
</evidence>
<dbReference type="Pfam" id="PF11744">
    <property type="entry name" value="ALMT"/>
    <property type="match status" value="1"/>
</dbReference>
<evidence type="ECO:0000256" key="1">
    <source>
        <dbReference type="ARBA" id="ARBA00004141"/>
    </source>
</evidence>
<gene>
    <name evidence="11" type="ORF">D9Q98_002159</name>
</gene>
<keyword evidence="3" id="KW-0813">Transport</keyword>
<keyword evidence="12" id="KW-1185">Reference proteome</keyword>
<comment type="caution">
    <text evidence="11">The sequence shown here is derived from an EMBL/GenBank/DDBJ whole genome shotgun (WGS) entry which is preliminary data.</text>
</comment>
<dbReference type="OrthoDB" id="514372at2759"/>
<dbReference type="GO" id="GO:0015743">
    <property type="term" value="P:malate transport"/>
    <property type="evidence" value="ECO:0007669"/>
    <property type="project" value="InterPro"/>
</dbReference>
<evidence type="ECO:0000256" key="2">
    <source>
        <dbReference type="ARBA" id="ARBA00007079"/>
    </source>
</evidence>
<name>A0A9D4TW56_CHLVU</name>
<dbReference type="PANTHER" id="PTHR31086">
    <property type="entry name" value="ALUMINUM-ACTIVATED MALATE TRANSPORTER 10"/>
    <property type="match status" value="1"/>
</dbReference>
<evidence type="ECO:0000256" key="8">
    <source>
        <dbReference type="ARBA" id="ARBA00023303"/>
    </source>
</evidence>
<feature type="transmembrane region" description="Helical" evidence="10">
    <location>
        <begin position="63"/>
        <end position="83"/>
    </location>
</feature>
<reference evidence="11" key="2">
    <citation type="submission" date="2020-11" db="EMBL/GenBank/DDBJ databases">
        <authorList>
            <person name="Cecchin M."/>
            <person name="Marcolungo L."/>
            <person name="Rossato M."/>
            <person name="Girolomoni L."/>
            <person name="Cosentino E."/>
            <person name="Cuine S."/>
            <person name="Li-Beisson Y."/>
            <person name="Delledonne M."/>
            <person name="Ballottari M."/>
        </authorList>
    </citation>
    <scope>NUCLEOTIDE SEQUENCE</scope>
    <source>
        <strain evidence="11">211/11P</strain>
        <tissue evidence="11">Whole cell</tissue>
    </source>
</reference>
<dbReference type="EMBL" id="SIDB01000002">
    <property type="protein sequence ID" value="KAI3436101.1"/>
    <property type="molecule type" value="Genomic_DNA"/>
</dbReference>
<dbReference type="GO" id="GO:0016020">
    <property type="term" value="C:membrane"/>
    <property type="evidence" value="ECO:0007669"/>
    <property type="project" value="UniProtKB-SubCell"/>
</dbReference>
<feature type="compositionally biased region" description="Polar residues" evidence="9">
    <location>
        <begin position="620"/>
        <end position="630"/>
    </location>
</feature>
<feature type="transmembrane region" description="Helical" evidence="10">
    <location>
        <begin position="406"/>
        <end position="427"/>
    </location>
</feature>
<feature type="transmembrane region" description="Helical" evidence="10">
    <location>
        <begin position="810"/>
        <end position="829"/>
    </location>
</feature>
<keyword evidence="4 10" id="KW-0812">Transmembrane</keyword>
<sequence>MEQAAAKSGSPPGRRARFMQWWLHSPFQAVWMRLAVQAGVSTLLILCTFSAPAVWQLHEYDPILANPVLVLVLANLSLLFTANTGLPVARIGIEAVLGSLVGGVATLGVVYLVQGITGGNNSPGVLKAAMLLLFGSILLFLSTASRFRWQQHISLAALLCTLTIAVGISVVYHAQTRLWSFVVHWWWYIGLSVLFSVPVGTLVLPLPAGWVVRKQLARALRQEGAVLEAAVLLLTAEHPAAGTVDTVKSAEHAAEGAADGGEVGSYNKQDEEEDEDDDLDFPPSPPLDEQADMQPASLTGTLRRLWHTGRGSSMRRVTSLGTSLSHLSFAASGRRSSSKGLQASKHIQAAAAALGVRPDLYAAVEPIYRMSEPAAASIQAAWAHMRYTSAEVDAYRRTHIFPSLPFHRLLLLARTMLSSAMMLVYPLQSGAAKLGASRKHAGHLQRAAAEIKHCCNCLAAVLRHNAPAGPALEQLGRLELAFWELQQAVGVSEMAAAAAAAQVVAESPLTADQAELQPPGAGAAAPPPAAAADGNDEAAADAAQDSLALHLSLSMLFTCCTRVRGMYQILPQALARDQEGVSEAVAAHFATSSVWHAVQTARMQAVYDADAASPQLPHSPRNTYRQSQLLPSEPPTSRSLLGSRSAAALDRLVKPSVHVAEAVAPRQRAGWAQRISAATRLGFSAVERVTGFSRGQTSLGLQMAVAWIASMFLVIIPSVYEALARRSVWAVFIIVVVHEPLVGSVVWKSFLRFSGTVVAGILGLGALYFSVLCNGLSFENHPAKFIAMTAALVVLTMPLAAGVARYGVQNAYFFIVSCLIMYTVALPGYAHTSPMPVLALWRLACTAIGLALELVVAVCVFPVSARSAAHASTAGALRGMADVAALVFSSVLPAADDSGEQKAEAASAAGNEAGAGQQQQQQQQRPQQHEEGQEQQAAEPGSPDVRRGHVAVKISTEGWQGKEVAHGAVLSRIYKPTMESYGRINTLRMLLAPLRVEYHPFKQPHRFPLGPGRLSNRLCRRMLNVITCFAVAMDSHRTESVPLLAPHAAELAGLVAQLREALLGLSSMVAGSVSLESAALTVAALERHAHAFLLRVLLSEPLPGLSTADTTQGLAFVAMLFHVAAVARLLCLALGSAFCADDVRGLSAASAVLRDDAQWTADGRLLTIAAQLVSEALSAVDGEDVVAEMPPPEVAVTAAAVKAQSTTQSPSQPAHADLAVSFMPTNAF</sequence>
<keyword evidence="5 10" id="KW-1133">Transmembrane helix</keyword>
<proteinExistence type="inferred from homology"/>
<evidence type="ECO:0000256" key="9">
    <source>
        <dbReference type="SAM" id="MobiDB-lite"/>
    </source>
</evidence>
<protein>
    <submittedName>
        <fullName evidence="11">Uncharacterized protein</fullName>
    </submittedName>
</protein>
<feature type="transmembrane region" description="Helical" evidence="10">
    <location>
        <begin position="841"/>
        <end position="863"/>
    </location>
</feature>
<feature type="region of interest" description="Disordered" evidence="9">
    <location>
        <begin position="249"/>
        <end position="296"/>
    </location>
</feature>
<reference evidence="11" key="1">
    <citation type="journal article" date="2019" name="Plant J.">
        <title>Chlorella vulgaris genome assembly and annotation reveals the molecular basis for metabolic acclimation to high light conditions.</title>
        <authorList>
            <person name="Cecchin M."/>
            <person name="Marcolungo L."/>
            <person name="Rossato M."/>
            <person name="Girolomoni L."/>
            <person name="Cosentino E."/>
            <person name="Cuine S."/>
            <person name="Li-Beisson Y."/>
            <person name="Delledonne M."/>
            <person name="Ballottari M."/>
        </authorList>
    </citation>
    <scope>NUCLEOTIDE SEQUENCE</scope>
    <source>
        <strain evidence="11">211/11P</strain>
    </source>
</reference>
<feature type="transmembrane region" description="Helical" evidence="10">
    <location>
        <begin position="95"/>
        <end position="113"/>
    </location>
</feature>
<feature type="region of interest" description="Disordered" evidence="9">
    <location>
        <begin position="514"/>
        <end position="538"/>
    </location>
</feature>
<keyword evidence="6" id="KW-0406">Ion transport</keyword>
<feature type="transmembrane region" description="Helical" evidence="10">
    <location>
        <begin position="125"/>
        <end position="141"/>
    </location>
</feature>
<evidence type="ECO:0000313" key="11">
    <source>
        <dbReference type="EMBL" id="KAI3436101.1"/>
    </source>
</evidence>
<organism evidence="11 12">
    <name type="scientific">Chlorella vulgaris</name>
    <name type="common">Green alga</name>
    <dbReference type="NCBI Taxonomy" id="3077"/>
    <lineage>
        <taxon>Eukaryota</taxon>
        <taxon>Viridiplantae</taxon>
        <taxon>Chlorophyta</taxon>
        <taxon>core chlorophytes</taxon>
        <taxon>Trebouxiophyceae</taxon>
        <taxon>Chlorellales</taxon>
        <taxon>Chlorellaceae</taxon>
        <taxon>Chlorella clade</taxon>
        <taxon>Chlorella</taxon>
    </lineage>
</organism>
<evidence type="ECO:0000313" key="12">
    <source>
        <dbReference type="Proteomes" id="UP001055712"/>
    </source>
</evidence>
<feature type="transmembrane region" description="Helical" evidence="10">
    <location>
        <begin position="727"/>
        <end position="747"/>
    </location>
</feature>
<dbReference type="Proteomes" id="UP001055712">
    <property type="component" value="Unassembled WGS sequence"/>
</dbReference>
<feature type="compositionally biased region" description="Acidic residues" evidence="9">
    <location>
        <begin position="270"/>
        <end position="280"/>
    </location>
</feature>
<evidence type="ECO:0000256" key="7">
    <source>
        <dbReference type="ARBA" id="ARBA00023136"/>
    </source>
</evidence>
<evidence type="ECO:0000256" key="10">
    <source>
        <dbReference type="SAM" id="Phobius"/>
    </source>
</evidence>
<feature type="region of interest" description="Disordered" evidence="9">
    <location>
        <begin position="899"/>
        <end position="947"/>
    </location>
</feature>
<feature type="transmembrane region" description="Helical" evidence="10">
    <location>
        <begin position="34"/>
        <end position="57"/>
    </location>
</feature>
<feature type="region of interest" description="Disordered" evidence="9">
    <location>
        <begin position="612"/>
        <end position="640"/>
    </location>
</feature>
<evidence type="ECO:0000256" key="3">
    <source>
        <dbReference type="ARBA" id="ARBA00022448"/>
    </source>
</evidence>
<feature type="transmembrane region" description="Helical" evidence="10">
    <location>
        <begin position="753"/>
        <end position="773"/>
    </location>
</feature>
<feature type="transmembrane region" description="Helical" evidence="10">
    <location>
        <begin position="699"/>
        <end position="720"/>
    </location>
</feature>
<dbReference type="GO" id="GO:0034220">
    <property type="term" value="P:monoatomic ion transmembrane transport"/>
    <property type="evidence" value="ECO:0007669"/>
    <property type="project" value="UniProtKB-KW"/>
</dbReference>
<accession>A0A9D4TW56</accession>
<comment type="similarity">
    <text evidence="2">Belongs to the aromatic acid exporter (TC 2.A.85) family.</text>
</comment>
<comment type="subcellular location">
    <subcellularLocation>
        <location evidence="1">Membrane</location>
        <topology evidence="1">Multi-pass membrane protein</topology>
    </subcellularLocation>
</comment>
<feature type="transmembrane region" description="Helical" evidence="10">
    <location>
        <begin position="153"/>
        <end position="173"/>
    </location>
</feature>
<dbReference type="InterPro" id="IPR020966">
    <property type="entry name" value="ALMT"/>
</dbReference>
<dbReference type="AlphaFoldDB" id="A0A9D4TW56"/>